<dbReference type="Gene3D" id="1.20.1250.20">
    <property type="entry name" value="MFS general substrate transporter like domains"/>
    <property type="match status" value="2"/>
</dbReference>
<feature type="transmembrane region" description="Helical" evidence="1">
    <location>
        <begin position="363"/>
        <end position="385"/>
    </location>
</feature>
<feature type="domain" description="Major facilitator superfamily (MFS) profile" evidence="2">
    <location>
        <begin position="16"/>
        <end position="416"/>
    </location>
</feature>
<sequence length="416" mass="42246">MPGALRRMTEVSRPRTVGPITVGHGINEFFSIVIPPIIPLLIADLGVTYGQAGFLLTVFFVMYSLFQLPAGLVADRIGKNRLMLAGLVGMTGGIVIAGMATTYGALAIAQVVAGIAGSTFHPTGLSIISDIETADTEGKAMGVFGVGGTLGTMAAPLAVGGLAAVSGWRIALLGAALLGGSATLLVAYFLVSFDVDVTPSIRSDGGRIAATEWVRGVRATATELATRDIGLLCLITLVMSLQHRAIQTFTTSYVAAETGATVSVSNLAFFALLVGGSVASLWGGDLADRLNRYYLGIGAALATAVLVGASLLVAHATAGLPFVLLIAALVAWFVVIGAAMYAVYPVKNALVSERAEEAHSGSLFGVVQTGSALGSAIGPAVFGVLATRWGIIAAFPAIAGVGVVLAALFGVLLASE</sequence>
<dbReference type="InterPro" id="IPR011701">
    <property type="entry name" value="MFS"/>
</dbReference>
<feature type="transmembrane region" description="Helical" evidence="1">
    <location>
        <begin position="49"/>
        <end position="70"/>
    </location>
</feature>
<evidence type="ECO:0000256" key="1">
    <source>
        <dbReference type="SAM" id="Phobius"/>
    </source>
</evidence>
<proteinExistence type="predicted"/>
<dbReference type="Pfam" id="PF07690">
    <property type="entry name" value="MFS_1"/>
    <property type="match status" value="2"/>
</dbReference>
<organism evidence="3 4">
    <name type="scientific">Natronomonas aquatica</name>
    <dbReference type="NCBI Taxonomy" id="2841590"/>
    <lineage>
        <taxon>Archaea</taxon>
        <taxon>Methanobacteriati</taxon>
        <taxon>Methanobacteriota</taxon>
        <taxon>Stenosarchaea group</taxon>
        <taxon>Halobacteria</taxon>
        <taxon>Halobacteriales</taxon>
        <taxon>Natronomonadaceae</taxon>
        <taxon>Natronomonas</taxon>
    </lineage>
</organism>
<dbReference type="InterPro" id="IPR020846">
    <property type="entry name" value="MFS_dom"/>
</dbReference>
<feature type="transmembrane region" description="Helical" evidence="1">
    <location>
        <begin position="21"/>
        <end position="43"/>
    </location>
</feature>
<dbReference type="RefSeq" id="WP_256029279.1">
    <property type="nucleotide sequence ID" value="NZ_JAHLKM010000006.1"/>
</dbReference>
<evidence type="ECO:0000259" key="2">
    <source>
        <dbReference type="PROSITE" id="PS50850"/>
    </source>
</evidence>
<name>A0A9R1CQL1_9EURY</name>
<feature type="transmembrane region" description="Helical" evidence="1">
    <location>
        <begin position="107"/>
        <end position="128"/>
    </location>
</feature>
<gene>
    <name evidence="3" type="ORF">KM295_07150</name>
</gene>
<evidence type="ECO:0000313" key="4">
    <source>
        <dbReference type="Proteomes" id="UP001139494"/>
    </source>
</evidence>
<dbReference type="PANTHER" id="PTHR43129:SF1">
    <property type="entry name" value="FOSMIDOMYCIN RESISTANCE PROTEIN"/>
    <property type="match status" value="1"/>
</dbReference>
<feature type="transmembrane region" description="Helical" evidence="1">
    <location>
        <begin position="170"/>
        <end position="191"/>
    </location>
</feature>
<keyword evidence="4" id="KW-1185">Reference proteome</keyword>
<dbReference type="Proteomes" id="UP001139494">
    <property type="component" value="Unassembled WGS sequence"/>
</dbReference>
<dbReference type="GO" id="GO:0005886">
    <property type="term" value="C:plasma membrane"/>
    <property type="evidence" value="ECO:0007669"/>
    <property type="project" value="TreeGrafter"/>
</dbReference>
<reference evidence="3" key="1">
    <citation type="journal article" date="2023" name="Front. Microbiol.">
        <title>Genomic-based phylogenetic and metabolic analyses of the genus Natronomonas, and description of Natronomonas aquatica sp. nov.</title>
        <authorList>
            <person name="Garcia-Roldan A."/>
            <person name="Duran-Viseras A."/>
            <person name="de la Haba R.R."/>
            <person name="Corral P."/>
            <person name="Sanchez-Porro C."/>
            <person name="Ventosa A."/>
        </authorList>
    </citation>
    <scope>NUCLEOTIDE SEQUENCE</scope>
    <source>
        <strain evidence="3">F2-12</strain>
    </source>
</reference>
<dbReference type="EMBL" id="JAHLKM010000006">
    <property type="protein sequence ID" value="MCQ4333259.1"/>
    <property type="molecule type" value="Genomic_DNA"/>
</dbReference>
<comment type="caution">
    <text evidence="3">The sequence shown here is derived from an EMBL/GenBank/DDBJ whole genome shotgun (WGS) entry which is preliminary data.</text>
</comment>
<dbReference type="AlphaFoldDB" id="A0A9R1CQL1"/>
<dbReference type="CDD" id="cd17325">
    <property type="entry name" value="MFS_MdtG_SLC18_like"/>
    <property type="match status" value="1"/>
</dbReference>
<feature type="transmembrane region" description="Helical" evidence="1">
    <location>
        <begin position="322"/>
        <end position="343"/>
    </location>
</feature>
<evidence type="ECO:0000313" key="3">
    <source>
        <dbReference type="EMBL" id="MCQ4333259.1"/>
    </source>
</evidence>
<dbReference type="PROSITE" id="PS50850">
    <property type="entry name" value="MFS"/>
    <property type="match status" value="1"/>
</dbReference>
<keyword evidence="1" id="KW-0812">Transmembrane</keyword>
<protein>
    <submittedName>
        <fullName evidence="3">MFS transporter</fullName>
    </submittedName>
</protein>
<keyword evidence="1" id="KW-1133">Transmembrane helix</keyword>
<feature type="transmembrane region" description="Helical" evidence="1">
    <location>
        <begin position="391"/>
        <end position="414"/>
    </location>
</feature>
<keyword evidence="1" id="KW-0472">Membrane</keyword>
<feature type="transmembrane region" description="Helical" evidence="1">
    <location>
        <begin position="294"/>
        <end position="316"/>
    </location>
</feature>
<dbReference type="GO" id="GO:0022857">
    <property type="term" value="F:transmembrane transporter activity"/>
    <property type="evidence" value="ECO:0007669"/>
    <property type="project" value="InterPro"/>
</dbReference>
<feature type="transmembrane region" description="Helical" evidence="1">
    <location>
        <begin position="140"/>
        <end position="164"/>
    </location>
</feature>
<feature type="transmembrane region" description="Helical" evidence="1">
    <location>
        <begin position="262"/>
        <end position="282"/>
    </location>
</feature>
<accession>A0A9R1CQL1</accession>
<dbReference type="InterPro" id="IPR036259">
    <property type="entry name" value="MFS_trans_sf"/>
</dbReference>
<dbReference type="PANTHER" id="PTHR43129">
    <property type="entry name" value="FOSMIDOMYCIN RESISTANCE PROTEIN"/>
    <property type="match status" value="1"/>
</dbReference>
<feature type="transmembrane region" description="Helical" evidence="1">
    <location>
        <begin position="82"/>
        <end position="101"/>
    </location>
</feature>
<dbReference type="SUPFAM" id="SSF103473">
    <property type="entry name" value="MFS general substrate transporter"/>
    <property type="match status" value="1"/>
</dbReference>